<keyword evidence="5" id="KW-1185">Reference proteome</keyword>
<dbReference type="InterPro" id="IPR005366">
    <property type="entry name" value="EMC8/9"/>
</dbReference>
<name>A0A9P5MRN5_9AGAM</name>
<dbReference type="EMBL" id="WHVB01000015">
    <property type="protein sequence ID" value="KAF8476317.1"/>
    <property type="molecule type" value="Genomic_DNA"/>
</dbReference>
<protein>
    <submittedName>
        <fullName evidence="4">UPF0172-domain-containing protein</fullName>
    </submittedName>
</protein>
<dbReference type="PROSITE" id="PS50249">
    <property type="entry name" value="MPN"/>
    <property type="match status" value="1"/>
</dbReference>
<evidence type="ECO:0000256" key="2">
    <source>
        <dbReference type="SAM" id="MobiDB-lite"/>
    </source>
</evidence>
<dbReference type="OrthoDB" id="194468at2759"/>
<dbReference type="Proteomes" id="UP000759537">
    <property type="component" value="Unassembled WGS sequence"/>
</dbReference>
<dbReference type="Pfam" id="PF03665">
    <property type="entry name" value="UPF0172"/>
    <property type="match status" value="1"/>
</dbReference>
<dbReference type="AlphaFoldDB" id="A0A9P5MRN5"/>
<evidence type="ECO:0000259" key="3">
    <source>
        <dbReference type="PROSITE" id="PS50249"/>
    </source>
</evidence>
<evidence type="ECO:0000256" key="1">
    <source>
        <dbReference type="ARBA" id="ARBA00007461"/>
    </source>
</evidence>
<dbReference type="PANTHER" id="PTHR12941:SF10">
    <property type="entry name" value="ER MEMBRANE PROTEIN COMPLEX SUBUNIT 8_9 HOMOLOG"/>
    <property type="match status" value="1"/>
</dbReference>
<evidence type="ECO:0000313" key="4">
    <source>
        <dbReference type="EMBL" id="KAF8476317.1"/>
    </source>
</evidence>
<feature type="region of interest" description="Disordered" evidence="2">
    <location>
        <begin position="1"/>
        <end position="27"/>
    </location>
</feature>
<dbReference type="CDD" id="cd08060">
    <property type="entry name" value="MPN_UPF0172"/>
    <property type="match status" value="1"/>
</dbReference>
<comment type="caution">
    <text evidence="4">The sequence shown here is derived from an EMBL/GenBank/DDBJ whole genome shotgun (WGS) entry which is preliminary data.</text>
</comment>
<proteinExistence type="inferred from homology"/>
<sequence length="226" mass="25078">MSKFRNSHKQARVPITGRNHSSPNPGGFRGMFRLNDLAYTKLVVHALKYPHKTVNGLLLGQHSSSDGFVDIVDAVPLQHHWTNLSPMMEVGLGMTANYAHSRQLHIVGFYEAPERVGDTTLSRVAECVIGKIKETNFPTPVALVLDGSKLGEEGSTALVPYTCVANNFRRADDKLKLNKTIPTRALHLVRQSNILNDFWDFDNYLEDNRAPFLTNGAVGTALIARQ</sequence>
<dbReference type="GO" id="GO:0072546">
    <property type="term" value="C:EMC complex"/>
    <property type="evidence" value="ECO:0007669"/>
    <property type="project" value="InterPro"/>
</dbReference>
<dbReference type="InterPro" id="IPR037518">
    <property type="entry name" value="MPN"/>
</dbReference>
<gene>
    <name evidence="4" type="ORF">DFH94DRAFT_758429</name>
</gene>
<organism evidence="4 5">
    <name type="scientific">Russula ochroleuca</name>
    <dbReference type="NCBI Taxonomy" id="152965"/>
    <lineage>
        <taxon>Eukaryota</taxon>
        <taxon>Fungi</taxon>
        <taxon>Dikarya</taxon>
        <taxon>Basidiomycota</taxon>
        <taxon>Agaricomycotina</taxon>
        <taxon>Agaricomycetes</taxon>
        <taxon>Russulales</taxon>
        <taxon>Russulaceae</taxon>
        <taxon>Russula</taxon>
    </lineage>
</organism>
<dbReference type="PANTHER" id="PTHR12941">
    <property type="entry name" value="ER MEMBRANE PROTEIN COMPLEX"/>
    <property type="match status" value="1"/>
</dbReference>
<evidence type="ECO:0000313" key="5">
    <source>
        <dbReference type="Proteomes" id="UP000759537"/>
    </source>
</evidence>
<feature type="compositionally biased region" description="Basic residues" evidence="2">
    <location>
        <begin position="1"/>
        <end position="11"/>
    </location>
</feature>
<reference evidence="4" key="2">
    <citation type="journal article" date="2020" name="Nat. Commun.">
        <title>Large-scale genome sequencing of mycorrhizal fungi provides insights into the early evolution of symbiotic traits.</title>
        <authorList>
            <person name="Miyauchi S."/>
            <person name="Kiss E."/>
            <person name="Kuo A."/>
            <person name="Drula E."/>
            <person name="Kohler A."/>
            <person name="Sanchez-Garcia M."/>
            <person name="Morin E."/>
            <person name="Andreopoulos B."/>
            <person name="Barry K.W."/>
            <person name="Bonito G."/>
            <person name="Buee M."/>
            <person name="Carver A."/>
            <person name="Chen C."/>
            <person name="Cichocki N."/>
            <person name="Clum A."/>
            <person name="Culley D."/>
            <person name="Crous P.W."/>
            <person name="Fauchery L."/>
            <person name="Girlanda M."/>
            <person name="Hayes R.D."/>
            <person name="Keri Z."/>
            <person name="LaButti K."/>
            <person name="Lipzen A."/>
            <person name="Lombard V."/>
            <person name="Magnuson J."/>
            <person name="Maillard F."/>
            <person name="Murat C."/>
            <person name="Nolan M."/>
            <person name="Ohm R.A."/>
            <person name="Pangilinan J."/>
            <person name="Pereira M.F."/>
            <person name="Perotto S."/>
            <person name="Peter M."/>
            <person name="Pfister S."/>
            <person name="Riley R."/>
            <person name="Sitrit Y."/>
            <person name="Stielow J.B."/>
            <person name="Szollosi G."/>
            <person name="Zifcakova L."/>
            <person name="Stursova M."/>
            <person name="Spatafora J.W."/>
            <person name="Tedersoo L."/>
            <person name="Vaario L.M."/>
            <person name="Yamada A."/>
            <person name="Yan M."/>
            <person name="Wang P."/>
            <person name="Xu J."/>
            <person name="Bruns T."/>
            <person name="Baldrian P."/>
            <person name="Vilgalys R."/>
            <person name="Dunand C."/>
            <person name="Henrissat B."/>
            <person name="Grigoriev I.V."/>
            <person name="Hibbett D."/>
            <person name="Nagy L.G."/>
            <person name="Martin F.M."/>
        </authorList>
    </citation>
    <scope>NUCLEOTIDE SEQUENCE</scope>
    <source>
        <strain evidence="4">Prilba</strain>
    </source>
</reference>
<reference evidence="4" key="1">
    <citation type="submission" date="2019-10" db="EMBL/GenBank/DDBJ databases">
        <authorList>
            <consortium name="DOE Joint Genome Institute"/>
            <person name="Kuo A."/>
            <person name="Miyauchi S."/>
            <person name="Kiss E."/>
            <person name="Drula E."/>
            <person name="Kohler A."/>
            <person name="Sanchez-Garcia M."/>
            <person name="Andreopoulos B."/>
            <person name="Barry K.W."/>
            <person name="Bonito G."/>
            <person name="Buee M."/>
            <person name="Carver A."/>
            <person name="Chen C."/>
            <person name="Cichocki N."/>
            <person name="Clum A."/>
            <person name="Culley D."/>
            <person name="Crous P.W."/>
            <person name="Fauchery L."/>
            <person name="Girlanda M."/>
            <person name="Hayes R."/>
            <person name="Keri Z."/>
            <person name="LaButti K."/>
            <person name="Lipzen A."/>
            <person name="Lombard V."/>
            <person name="Magnuson J."/>
            <person name="Maillard F."/>
            <person name="Morin E."/>
            <person name="Murat C."/>
            <person name="Nolan M."/>
            <person name="Ohm R."/>
            <person name="Pangilinan J."/>
            <person name="Pereira M."/>
            <person name="Perotto S."/>
            <person name="Peter M."/>
            <person name="Riley R."/>
            <person name="Sitrit Y."/>
            <person name="Stielow B."/>
            <person name="Szollosi G."/>
            <person name="Zifcakova L."/>
            <person name="Stursova M."/>
            <person name="Spatafora J.W."/>
            <person name="Tedersoo L."/>
            <person name="Vaario L.-M."/>
            <person name="Yamada A."/>
            <person name="Yan M."/>
            <person name="Wang P."/>
            <person name="Xu J."/>
            <person name="Bruns T."/>
            <person name="Baldrian P."/>
            <person name="Vilgalys R."/>
            <person name="Henrissat B."/>
            <person name="Grigoriev I.V."/>
            <person name="Hibbett D."/>
            <person name="Nagy L.G."/>
            <person name="Martin F.M."/>
        </authorList>
    </citation>
    <scope>NUCLEOTIDE SEQUENCE</scope>
    <source>
        <strain evidence="4">Prilba</strain>
    </source>
</reference>
<feature type="domain" description="MPN" evidence="3">
    <location>
        <begin position="32"/>
        <end position="164"/>
    </location>
</feature>
<accession>A0A9P5MRN5</accession>
<comment type="similarity">
    <text evidence="1">Belongs to the EMC8/EMC9 family.</text>
</comment>